<evidence type="ECO:0000313" key="3">
    <source>
        <dbReference type="Proteomes" id="UP001205311"/>
    </source>
</evidence>
<dbReference type="Gene3D" id="3.30.1050.10">
    <property type="entry name" value="SCP2 sterol-binding domain"/>
    <property type="match status" value="1"/>
</dbReference>
<dbReference type="InterPro" id="IPR003033">
    <property type="entry name" value="SCP2_sterol-bd_dom"/>
</dbReference>
<dbReference type="SUPFAM" id="SSF55718">
    <property type="entry name" value="SCP-like"/>
    <property type="match status" value="1"/>
</dbReference>
<sequence>MSEIQDLTEDTLARLTPDQMIALLRGLDPADEAVAGLDVDVLGRVVDPAKLGDQALADLLTEVARLADGGARLDLGRMAPRTFARLVGRASQRQVEAVTARPELRARVLDEVFRRMETHFRADRAGSTRAVVHFRLTGAPGEDGYDRYEVVIEDGRCAITKGHTRQARATITLAPAEFLRLATGVASAPVLFMTGKVRVRGDLGFAAGFLGLFDIPRA</sequence>
<protein>
    <submittedName>
        <fullName evidence="2">SCP-2 sterol transfer family protein</fullName>
    </submittedName>
</protein>
<dbReference type="EMBL" id="JAMTCP010000049">
    <property type="protein sequence ID" value="MCP2261804.1"/>
    <property type="molecule type" value="Genomic_DNA"/>
</dbReference>
<comment type="caution">
    <text evidence="2">The sequence shown here is derived from an EMBL/GenBank/DDBJ whole genome shotgun (WGS) entry which is preliminary data.</text>
</comment>
<gene>
    <name evidence="2" type="ORF">LX15_005531</name>
</gene>
<proteinExistence type="predicted"/>
<feature type="domain" description="SCP2" evidence="1">
    <location>
        <begin position="121"/>
        <end position="213"/>
    </location>
</feature>
<name>A0ABT1I215_STRSD</name>
<dbReference type="Proteomes" id="UP001205311">
    <property type="component" value="Unassembled WGS sequence"/>
</dbReference>
<organism evidence="2 3">
    <name type="scientific">Streptoalloteichus tenebrarius (strain ATCC 17920 / DSM 40477 / JCM 4838 / CBS 697.72 / NBRC 16177 / NCIMB 11028 / NRRL B-12390 / A12253. 1 / ISP 5477)</name>
    <name type="common">Streptomyces tenebrarius</name>
    <dbReference type="NCBI Taxonomy" id="1933"/>
    <lineage>
        <taxon>Bacteria</taxon>
        <taxon>Bacillati</taxon>
        <taxon>Actinomycetota</taxon>
        <taxon>Actinomycetes</taxon>
        <taxon>Pseudonocardiales</taxon>
        <taxon>Pseudonocardiaceae</taxon>
        <taxon>Streptoalloteichus</taxon>
    </lineage>
</organism>
<evidence type="ECO:0000313" key="2">
    <source>
        <dbReference type="EMBL" id="MCP2261804.1"/>
    </source>
</evidence>
<accession>A0ABT1I215</accession>
<reference evidence="2 3" key="1">
    <citation type="submission" date="2022-06" db="EMBL/GenBank/DDBJ databases">
        <title>Genomic Encyclopedia of Archaeal and Bacterial Type Strains, Phase II (KMG-II): from individual species to whole genera.</title>
        <authorList>
            <person name="Goeker M."/>
        </authorList>
    </citation>
    <scope>NUCLEOTIDE SEQUENCE [LARGE SCALE GENOMIC DNA]</scope>
    <source>
        <strain evidence="2 3">DSM 40477</strain>
    </source>
</reference>
<dbReference type="InterPro" id="IPR036527">
    <property type="entry name" value="SCP2_sterol-bd_dom_sf"/>
</dbReference>
<keyword evidence="3" id="KW-1185">Reference proteome</keyword>
<dbReference type="RefSeq" id="WP_253673042.1">
    <property type="nucleotide sequence ID" value="NZ_JAMTCP010000049.1"/>
</dbReference>
<dbReference type="Pfam" id="PF02036">
    <property type="entry name" value="SCP2"/>
    <property type="match status" value="1"/>
</dbReference>
<evidence type="ECO:0000259" key="1">
    <source>
        <dbReference type="Pfam" id="PF02036"/>
    </source>
</evidence>